<keyword evidence="2" id="KW-1185">Reference proteome</keyword>
<evidence type="ECO:0000313" key="1">
    <source>
        <dbReference type="EMBL" id="RNA12533.1"/>
    </source>
</evidence>
<gene>
    <name evidence="1" type="ORF">BpHYR1_051632</name>
</gene>
<organism evidence="1 2">
    <name type="scientific">Brachionus plicatilis</name>
    <name type="common">Marine rotifer</name>
    <name type="synonym">Brachionus muelleri</name>
    <dbReference type="NCBI Taxonomy" id="10195"/>
    <lineage>
        <taxon>Eukaryota</taxon>
        <taxon>Metazoa</taxon>
        <taxon>Spiralia</taxon>
        <taxon>Gnathifera</taxon>
        <taxon>Rotifera</taxon>
        <taxon>Eurotatoria</taxon>
        <taxon>Monogononta</taxon>
        <taxon>Pseudotrocha</taxon>
        <taxon>Ploima</taxon>
        <taxon>Brachionidae</taxon>
        <taxon>Brachionus</taxon>
    </lineage>
</organism>
<proteinExistence type="predicted"/>
<evidence type="ECO:0000313" key="2">
    <source>
        <dbReference type="Proteomes" id="UP000276133"/>
    </source>
</evidence>
<comment type="caution">
    <text evidence="1">The sequence shown here is derived from an EMBL/GenBank/DDBJ whole genome shotgun (WGS) entry which is preliminary data.</text>
</comment>
<feature type="non-terminal residue" evidence="1">
    <location>
        <position position="1"/>
    </location>
</feature>
<sequence>NPKLITFLSRDFLLKSLDSFLTIFLTIFFQSSNNVYNAPMGIKKKLNFDFPLKKPQRIF</sequence>
<name>A0A3M7QMM0_BRAPC</name>
<dbReference type="AlphaFoldDB" id="A0A3M7QMM0"/>
<protein>
    <submittedName>
        <fullName evidence="1">Uncharacterized protein</fullName>
    </submittedName>
</protein>
<accession>A0A3M7QMM0</accession>
<reference evidence="1 2" key="1">
    <citation type="journal article" date="2018" name="Sci. Rep.">
        <title>Genomic signatures of local adaptation to the degree of environmental predictability in rotifers.</title>
        <authorList>
            <person name="Franch-Gras L."/>
            <person name="Hahn C."/>
            <person name="Garcia-Roger E.M."/>
            <person name="Carmona M.J."/>
            <person name="Serra M."/>
            <person name="Gomez A."/>
        </authorList>
    </citation>
    <scope>NUCLEOTIDE SEQUENCE [LARGE SCALE GENOMIC DNA]</scope>
    <source>
        <strain evidence="1">HYR1</strain>
    </source>
</reference>
<dbReference type="Proteomes" id="UP000276133">
    <property type="component" value="Unassembled WGS sequence"/>
</dbReference>
<dbReference type="EMBL" id="REGN01005666">
    <property type="protein sequence ID" value="RNA12533.1"/>
    <property type="molecule type" value="Genomic_DNA"/>
</dbReference>